<dbReference type="AlphaFoldDB" id="A0A4C1UTH7"/>
<keyword evidence="2" id="KW-1185">Reference proteome</keyword>
<comment type="caution">
    <text evidence="1">The sequence shown here is derived from an EMBL/GenBank/DDBJ whole genome shotgun (WGS) entry which is preliminary data.</text>
</comment>
<name>A0A4C1UTH7_EUMVA</name>
<protein>
    <submittedName>
        <fullName evidence="1">Uncharacterized protein</fullName>
    </submittedName>
</protein>
<gene>
    <name evidence="1" type="ORF">EVAR_94576_1</name>
</gene>
<sequence length="94" mass="10321">MVTLCNWLAVARSDQKYKLRGGSGADGWMRKRHEVVVGHCAARAAGQRISHPMGEIHCWVLTVVGVLRSHEFGKIYSNCVPPISTQSGLTTMTL</sequence>
<dbReference type="EMBL" id="BGZK01000224">
    <property type="protein sequence ID" value="GBP29738.1"/>
    <property type="molecule type" value="Genomic_DNA"/>
</dbReference>
<dbReference type="Proteomes" id="UP000299102">
    <property type="component" value="Unassembled WGS sequence"/>
</dbReference>
<evidence type="ECO:0000313" key="2">
    <source>
        <dbReference type="Proteomes" id="UP000299102"/>
    </source>
</evidence>
<reference evidence="1 2" key="1">
    <citation type="journal article" date="2019" name="Commun. Biol.">
        <title>The bagworm genome reveals a unique fibroin gene that provides high tensile strength.</title>
        <authorList>
            <person name="Kono N."/>
            <person name="Nakamura H."/>
            <person name="Ohtoshi R."/>
            <person name="Tomita M."/>
            <person name="Numata K."/>
            <person name="Arakawa K."/>
        </authorList>
    </citation>
    <scope>NUCLEOTIDE SEQUENCE [LARGE SCALE GENOMIC DNA]</scope>
</reference>
<evidence type="ECO:0000313" key="1">
    <source>
        <dbReference type="EMBL" id="GBP29738.1"/>
    </source>
</evidence>
<proteinExistence type="predicted"/>
<accession>A0A4C1UTH7</accession>
<organism evidence="1 2">
    <name type="scientific">Eumeta variegata</name>
    <name type="common">Bagworm moth</name>
    <name type="synonym">Eumeta japonica</name>
    <dbReference type="NCBI Taxonomy" id="151549"/>
    <lineage>
        <taxon>Eukaryota</taxon>
        <taxon>Metazoa</taxon>
        <taxon>Ecdysozoa</taxon>
        <taxon>Arthropoda</taxon>
        <taxon>Hexapoda</taxon>
        <taxon>Insecta</taxon>
        <taxon>Pterygota</taxon>
        <taxon>Neoptera</taxon>
        <taxon>Endopterygota</taxon>
        <taxon>Lepidoptera</taxon>
        <taxon>Glossata</taxon>
        <taxon>Ditrysia</taxon>
        <taxon>Tineoidea</taxon>
        <taxon>Psychidae</taxon>
        <taxon>Oiketicinae</taxon>
        <taxon>Eumeta</taxon>
    </lineage>
</organism>